<keyword evidence="3" id="KW-1185">Reference proteome</keyword>
<dbReference type="Proteomes" id="UP000199161">
    <property type="component" value="Unassembled WGS sequence"/>
</dbReference>
<name>A0A1I1GFN9_NATHA</name>
<feature type="transmembrane region" description="Helical" evidence="1">
    <location>
        <begin position="20"/>
        <end position="38"/>
    </location>
</feature>
<dbReference type="Pfam" id="PF19545">
    <property type="entry name" value="DUF6069"/>
    <property type="match status" value="1"/>
</dbReference>
<evidence type="ECO:0000313" key="3">
    <source>
        <dbReference type="Proteomes" id="UP000199161"/>
    </source>
</evidence>
<keyword evidence="1" id="KW-0472">Membrane</keyword>
<dbReference type="EMBL" id="FOKW01000004">
    <property type="protein sequence ID" value="SFC07980.1"/>
    <property type="molecule type" value="Genomic_DNA"/>
</dbReference>
<proteinExistence type="predicted"/>
<dbReference type="InterPro" id="IPR045713">
    <property type="entry name" value="DUF6069"/>
</dbReference>
<feature type="transmembrane region" description="Helical" evidence="1">
    <location>
        <begin position="84"/>
        <end position="105"/>
    </location>
</feature>
<sequence>MTENITTRRRRYGRSLPVRGGLAVVLAVLANAALVVGAETFDIAPGFQALTLPPVAFLSALGAVGATVVYGLMARYGADVDRTFVRVAGGVLVLSFVPDVALLAVDPAATVLGVVLLMIMHVVVAAAAVGTLVYWGRER</sequence>
<feature type="transmembrane region" description="Helical" evidence="1">
    <location>
        <begin position="50"/>
        <end position="72"/>
    </location>
</feature>
<dbReference type="AlphaFoldDB" id="A0A1I1GFN9"/>
<reference evidence="3" key="1">
    <citation type="submission" date="2016-10" db="EMBL/GenBank/DDBJ databases">
        <authorList>
            <person name="Varghese N."/>
            <person name="Submissions S."/>
        </authorList>
    </citation>
    <scope>NUCLEOTIDE SEQUENCE [LARGE SCALE GENOMIC DNA]</scope>
    <source>
        <strain evidence="3">DSM 13078</strain>
    </source>
</reference>
<evidence type="ECO:0000256" key="1">
    <source>
        <dbReference type="SAM" id="Phobius"/>
    </source>
</evidence>
<accession>A0A1I1GFN9</accession>
<gene>
    <name evidence="2" type="ORF">SAMN05444422_104159</name>
</gene>
<keyword evidence="1" id="KW-1133">Transmembrane helix</keyword>
<keyword evidence="1" id="KW-0812">Transmembrane</keyword>
<feature type="transmembrane region" description="Helical" evidence="1">
    <location>
        <begin position="111"/>
        <end position="135"/>
    </location>
</feature>
<protein>
    <submittedName>
        <fullName evidence="2">Uncharacterized protein</fullName>
    </submittedName>
</protein>
<evidence type="ECO:0000313" key="2">
    <source>
        <dbReference type="EMBL" id="SFC07980.1"/>
    </source>
</evidence>
<organism evidence="2 3">
    <name type="scientific">Natronobacterium haloterrestre</name>
    <name type="common">Halobiforma haloterrestris</name>
    <dbReference type="NCBI Taxonomy" id="148448"/>
    <lineage>
        <taxon>Archaea</taxon>
        <taxon>Methanobacteriati</taxon>
        <taxon>Methanobacteriota</taxon>
        <taxon>Stenosarchaea group</taxon>
        <taxon>Halobacteria</taxon>
        <taxon>Halobacteriales</taxon>
        <taxon>Natrialbaceae</taxon>
        <taxon>Natronobacterium</taxon>
    </lineage>
</organism>